<dbReference type="RefSeq" id="WP_073376408.1">
    <property type="nucleotide sequence ID" value="NZ_FQXS01000014.1"/>
</dbReference>
<feature type="domain" description="ACT" evidence="15">
    <location>
        <begin position="355"/>
        <end position="434"/>
    </location>
</feature>
<keyword evidence="17" id="KW-1185">Reference proteome</keyword>
<dbReference type="SUPFAM" id="SSF51735">
    <property type="entry name" value="NAD(P)-binding Rossmann-fold domains"/>
    <property type="match status" value="1"/>
</dbReference>
<dbReference type="InterPro" id="IPR045865">
    <property type="entry name" value="ACT-like_dom_sf"/>
</dbReference>
<dbReference type="Proteomes" id="UP000184139">
    <property type="component" value="Unassembled WGS sequence"/>
</dbReference>
<comment type="pathway">
    <text evidence="2 13">Amino-acid biosynthesis; L-methionine biosynthesis via de novo pathway; L-homoserine from L-aspartate: step 3/3.</text>
</comment>
<feature type="binding site" evidence="12">
    <location>
        <position position="190"/>
    </location>
    <ligand>
        <name>L-homoserine</name>
        <dbReference type="ChEBI" id="CHEBI:57476"/>
    </ligand>
</feature>
<evidence type="ECO:0000256" key="12">
    <source>
        <dbReference type="PIRSR" id="PIRSR000098-2"/>
    </source>
</evidence>
<dbReference type="EC" id="1.1.1.3" evidence="4 13"/>
<dbReference type="UniPathway" id="UPA00050">
    <property type="reaction ID" value="UER00063"/>
</dbReference>
<dbReference type="GO" id="GO:0050661">
    <property type="term" value="F:NADP binding"/>
    <property type="evidence" value="ECO:0007669"/>
    <property type="project" value="InterPro"/>
</dbReference>
<dbReference type="InterPro" id="IPR019811">
    <property type="entry name" value="HDH_CS"/>
</dbReference>
<protein>
    <recommendedName>
        <fullName evidence="5 13">Homoserine dehydrogenase</fullName>
        <ecNumber evidence="4 13">1.1.1.3</ecNumber>
    </recommendedName>
</protein>
<feature type="active site" description="Proton donor" evidence="11">
    <location>
        <position position="205"/>
    </location>
</feature>
<comment type="catalytic activity">
    <reaction evidence="13">
        <text>L-homoserine + NADP(+) = L-aspartate 4-semialdehyde + NADPH + H(+)</text>
        <dbReference type="Rhea" id="RHEA:15761"/>
        <dbReference type="ChEBI" id="CHEBI:15378"/>
        <dbReference type="ChEBI" id="CHEBI:57476"/>
        <dbReference type="ChEBI" id="CHEBI:57783"/>
        <dbReference type="ChEBI" id="CHEBI:58349"/>
        <dbReference type="ChEBI" id="CHEBI:537519"/>
        <dbReference type="EC" id="1.1.1.3"/>
    </reaction>
</comment>
<evidence type="ECO:0000256" key="2">
    <source>
        <dbReference type="ARBA" id="ARBA00005062"/>
    </source>
</evidence>
<dbReference type="Gene3D" id="3.30.70.260">
    <property type="match status" value="1"/>
</dbReference>
<keyword evidence="7 13" id="KW-0791">Threonine biosynthesis</keyword>
<evidence type="ECO:0000256" key="8">
    <source>
        <dbReference type="ARBA" id="ARBA00022857"/>
    </source>
</evidence>
<feature type="binding site" evidence="12">
    <location>
        <begin position="10"/>
        <end position="17"/>
    </location>
    <ligand>
        <name>NADP(+)</name>
        <dbReference type="ChEBI" id="CHEBI:58349"/>
    </ligand>
</feature>
<dbReference type="CDD" id="cd04881">
    <property type="entry name" value="ACT_HSDH-Hom"/>
    <property type="match status" value="1"/>
</dbReference>
<dbReference type="SUPFAM" id="SSF55021">
    <property type="entry name" value="ACT-like"/>
    <property type="match status" value="1"/>
</dbReference>
<comment type="similarity">
    <text evidence="3 14">Belongs to the homoserine dehydrogenase family.</text>
</comment>
<organism evidence="16 17">
    <name type="scientific">Desulfofustis glycolicus DSM 9705</name>
    <dbReference type="NCBI Taxonomy" id="1121409"/>
    <lineage>
        <taxon>Bacteria</taxon>
        <taxon>Pseudomonadati</taxon>
        <taxon>Thermodesulfobacteriota</taxon>
        <taxon>Desulfobulbia</taxon>
        <taxon>Desulfobulbales</taxon>
        <taxon>Desulfocapsaceae</taxon>
        <taxon>Desulfofustis</taxon>
    </lineage>
</organism>
<evidence type="ECO:0000256" key="4">
    <source>
        <dbReference type="ARBA" id="ARBA00013213"/>
    </source>
</evidence>
<feature type="binding site" evidence="12">
    <location>
        <position position="105"/>
    </location>
    <ligand>
        <name>NADPH</name>
        <dbReference type="ChEBI" id="CHEBI:57783"/>
    </ligand>
</feature>
<evidence type="ECO:0000313" key="17">
    <source>
        <dbReference type="Proteomes" id="UP000184139"/>
    </source>
</evidence>
<dbReference type="GO" id="GO:0004412">
    <property type="term" value="F:homoserine dehydrogenase activity"/>
    <property type="evidence" value="ECO:0007669"/>
    <property type="project" value="UniProtKB-EC"/>
</dbReference>
<gene>
    <name evidence="16" type="ORF">SAMN02745124_02449</name>
</gene>
<dbReference type="PROSITE" id="PS51671">
    <property type="entry name" value="ACT"/>
    <property type="match status" value="1"/>
</dbReference>
<dbReference type="Pfam" id="PF00742">
    <property type="entry name" value="Homoserine_dh"/>
    <property type="match status" value="1"/>
</dbReference>
<evidence type="ECO:0000313" key="16">
    <source>
        <dbReference type="EMBL" id="SHH89698.1"/>
    </source>
</evidence>
<dbReference type="FunFam" id="3.30.360.10:FF:000005">
    <property type="entry name" value="Homoserine dehydrogenase"/>
    <property type="match status" value="1"/>
</dbReference>
<dbReference type="OrthoDB" id="9808167at2"/>
<dbReference type="InterPro" id="IPR016204">
    <property type="entry name" value="HDH"/>
</dbReference>
<evidence type="ECO:0000256" key="6">
    <source>
        <dbReference type="ARBA" id="ARBA00022605"/>
    </source>
</evidence>
<evidence type="ECO:0000256" key="11">
    <source>
        <dbReference type="PIRSR" id="PIRSR000098-1"/>
    </source>
</evidence>
<dbReference type="Gene3D" id="3.30.360.10">
    <property type="entry name" value="Dihydrodipicolinate Reductase, domain 2"/>
    <property type="match status" value="1"/>
</dbReference>
<dbReference type="InterPro" id="IPR005106">
    <property type="entry name" value="Asp/hSer_DH_NAD-bd"/>
</dbReference>
<keyword evidence="10 13" id="KW-0486">Methionine biosynthesis</keyword>
<dbReference type="PANTHER" id="PTHR43331">
    <property type="entry name" value="HOMOSERINE DEHYDROGENASE"/>
    <property type="match status" value="1"/>
</dbReference>
<dbReference type="Pfam" id="PF03447">
    <property type="entry name" value="NAD_binding_3"/>
    <property type="match status" value="1"/>
</dbReference>
<accession>A0A1M5WQB7</accession>
<evidence type="ECO:0000256" key="3">
    <source>
        <dbReference type="ARBA" id="ARBA00006753"/>
    </source>
</evidence>
<evidence type="ECO:0000256" key="10">
    <source>
        <dbReference type="ARBA" id="ARBA00023167"/>
    </source>
</evidence>
<dbReference type="UniPathway" id="UPA00051">
    <property type="reaction ID" value="UER00465"/>
</dbReference>
<dbReference type="Pfam" id="PF01842">
    <property type="entry name" value="ACT"/>
    <property type="match status" value="1"/>
</dbReference>
<dbReference type="EMBL" id="FQXS01000014">
    <property type="protein sequence ID" value="SHH89698.1"/>
    <property type="molecule type" value="Genomic_DNA"/>
</dbReference>
<dbReference type="NCBIfam" id="NF004976">
    <property type="entry name" value="PRK06349.1"/>
    <property type="match status" value="1"/>
</dbReference>
<dbReference type="InterPro" id="IPR002912">
    <property type="entry name" value="ACT_dom"/>
</dbReference>
<evidence type="ECO:0000256" key="5">
    <source>
        <dbReference type="ARBA" id="ARBA00013376"/>
    </source>
</evidence>
<evidence type="ECO:0000256" key="9">
    <source>
        <dbReference type="ARBA" id="ARBA00023002"/>
    </source>
</evidence>
<dbReference type="InterPro" id="IPR001342">
    <property type="entry name" value="HDH_cat"/>
</dbReference>
<keyword evidence="9 13" id="KW-0560">Oxidoreductase</keyword>
<evidence type="ECO:0000256" key="1">
    <source>
        <dbReference type="ARBA" id="ARBA00005056"/>
    </source>
</evidence>
<dbReference type="AlphaFoldDB" id="A0A1M5WQB7"/>
<evidence type="ECO:0000259" key="15">
    <source>
        <dbReference type="PROSITE" id="PS51671"/>
    </source>
</evidence>
<keyword evidence="8 12" id="KW-0521">NADP</keyword>
<dbReference type="PIRSF" id="PIRSF000098">
    <property type="entry name" value="Homoser_dehydrog"/>
    <property type="match status" value="1"/>
</dbReference>
<dbReference type="SUPFAM" id="SSF55347">
    <property type="entry name" value="Glyceraldehyde-3-phosphate dehydrogenase-like, C-terminal domain"/>
    <property type="match status" value="1"/>
</dbReference>
<dbReference type="PROSITE" id="PS01042">
    <property type="entry name" value="HOMOSER_DHGENASE"/>
    <property type="match status" value="1"/>
</dbReference>
<name>A0A1M5WQB7_9BACT</name>
<sequence length="436" mass="46715">MKDAIRVGLIGFGTVGKGLAKTLLSQHERLTQKVGVPIILSRVADIACTSLPDEYRDVVLSNDAGDIFTDPAIDIVVELIGGIEPARTFLLTAIEHGKHVITANKALLSTHGKEIFEAAAARNVEVGFEASVGGGIPVIKALKEGLAANRIESIRGIMNGTANFILTQMTQHGTPFEEVLAEAQRLGFAEADPTYDVEGIDTAHKLAILMSIAYGKHVHLDDVAIEGISSIKPIDIDFAREFGYCIKLLAISRNHGDHVEARVHPTMVPTDHLLANINGSFNAIQFTGDTVGDVLFYGHGAGMMPTGSAVAADVVDIGRNILAGAINRVPALSYLPQHFSRPTITPMGELTCPFYFRVTALDQPGVLSAVSGILGRHNISIKSVIQKGQQPGEPVHVVLQLHEAREEDVTRALAEIDALDACPEPTVKIRVLIDEH</sequence>
<evidence type="ECO:0000256" key="14">
    <source>
        <dbReference type="RuleBase" id="RU004171"/>
    </source>
</evidence>
<dbReference type="Gene3D" id="3.40.50.720">
    <property type="entry name" value="NAD(P)-binding Rossmann-like Domain"/>
    <property type="match status" value="1"/>
</dbReference>
<proteinExistence type="inferred from homology"/>
<dbReference type="STRING" id="1121409.SAMN02745124_02449"/>
<dbReference type="PANTHER" id="PTHR43331:SF1">
    <property type="entry name" value="HOMOSERINE DEHYDROGENASE"/>
    <property type="match status" value="1"/>
</dbReference>
<reference evidence="16 17" key="1">
    <citation type="submission" date="2016-11" db="EMBL/GenBank/DDBJ databases">
        <authorList>
            <person name="Jaros S."/>
            <person name="Januszkiewicz K."/>
            <person name="Wedrychowicz H."/>
        </authorList>
    </citation>
    <scope>NUCLEOTIDE SEQUENCE [LARGE SCALE GENOMIC DNA]</scope>
    <source>
        <strain evidence="16 17">DSM 9705</strain>
    </source>
</reference>
<comment type="pathway">
    <text evidence="1 13">Amino-acid biosynthesis; L-threonine biosynthesis; L-threonine from L-aspartate: step 3/5.</text>
</comment>
<dbReference type="GO" id="GO:0009088">
    <property type="term" value="P:threonine biosynthetic process"/>
    <property type="evidence" value="ECO:0007669"/>
    <property type="project" value="UniProtKB-UniPathway"/>
</dbReference>
<dbReference type="InterPro" id="IPR036291">
    <property type="entry name" value="NAD(P)-bd_dom_sf"/>
</dbReference>
<keyword evidence="6 13" id="KW-0028">Amino-acid biosynthesis</keyword>
<dbReference type="GO" id="GO:0009086">
    <property type="term" value="P:methionine biosynthetic process"/>
    <property type="evidence" value="ECO:0007669"/>
    <property type="project" value="UniProtKB-KW"/>
</dbReference>
<evidence type="ECO:0000256" key="7">
    <source>
        <dbReference type="ARBA" id="ARBA00022697"/>
    </source>
</evidence>
<evidence type="ECO:0000256" key="13">
    <source>
        <dbReference type="RuleBase" id="RU000579"/>
    </source>
</evidence>